<comment type="caution">
    <text evidence="3">The sequence shown here is derived from an EMBL/GenBank/DDBJ whole genome shotgun (WGS) entry which is preliminary data.</text>
</comment>
<dbReference type="Proteomes" id="UP000230214">
    <property type="component" value="Unassembled WGS sequence"/>
</dbReference>
<accession>A0A2H0RAL2</accession>
<reference evidence="3 4" key="1">
    <citation type="submission" date="2017-09" db="EMBL/GenBank/DDBJ databases">
        <title>Depth-based differentiation of microbial function through sediment-hosted aquifers and enrichment of novel symbionts in the deep terrestrial subsurface.</title>
        <authorList>
            <person name="Probst A.J."/>
            <person name="Ladd B."/>
            <person name="Jarett J.K."/>
            <person name="Geller-Mcgrath D.E."/>
            <person name="Sieber C.M."/>
            <person name="Emerson J.B."/>
            <person name="Anantharaman K."/>
            <person name="Thomas B.C."/>
            <person name="Malmstrom R."/>
            <person name="Stieglmeier M."/>
            <person name="Klingl A."/>
            <person name="Woyke T."/>
            <person name="Ryan C.M."/>
            <person name="Banfield J.F."/>
        </authorList>
    </citation>
    <scope>NUCLEOTIDE SEQUENCE [LARGE SCALE GENOMIC DNA]</scope>
    <source>
        <strain evidence="3">CG10_big_fil_rev_8_21_14_0_10_32_10</strain>
    </source>
</reference>
<protein>
    <submittedName>
        <fullName evidence="3">Uncharacterized protein</fullName>
    </submittedName>
</protein>
<dbReference type="AlphaFoldDB" id="A0A2H0RAL2"/>
<organism evidence="3 4">
    <name type="scientific">candidate division WWE3 bacterium CG10_big_fil_rev_8_21_14_0_10_32_10</name>
    <dbReference type="NCBI Taxonomy" id="1975090"/>
    <lineage>
        <taxon>Bacteria</taxon>
        <taxon>Katanobacteria</taxon>
    </lineage>
</organism>
<proteinExistence type="predicted"/>
<name>A0A2H0RAL2_UNCKA</name>
<keyword evidence="2" id="KW-0812">Transmembrane</keyword>
<keyword evidence="2" id="KW-1133">Transmembrane helix</keyword>
<feature type="region of interest" description="Disordered" evidence="1">
    <location>
        <begin position="1"/>
        <end position="35"/>
    </location>
</feature>
<gene>
    <name evidence="3" type="ORF">COV24_02995</name>
</gene>
<keyword evidence="2" id="KW-0472">Membrane</keyword>
<evidence type="ECO:0000256" key="1">
    <source>
        <dbReference type="SAM" id="MobiDB-lite"/>
    </source>
</evidence>
<dbReference type="EMBL" id="PCXU01000025">
    <property type="protein sequence ID" value="PIR43386.1"/>
    <property type="molecule type" value="Genomic_DNA"/>
</dbReference>
<evidence type="ECO:0000313" key="3">
    <source>
        <dbReference type="EMBL" id="PIR43386.1"/>
    </source>
</evidence>
<feature type="transmembrane region" description="Helical" evidence="2">
    <location>
        <begin position="78"/>
        <end position="110"/>
    </location>
</feature>
<feature type="compositionally biased region" description="Polar residues" evidence="1">
    <location>
        <begin position="7"/>
        <end position="20"/>
    </location>
</feature>
<evidence type="ECO:0000313" key="4">
    <source>
        <dbReference type="Proteomes" id="UP000230214"/>
    </source>
</evidence>
<sequence length="127" mass="14622">MEEATKNKQSYTIKQPSTEPDPNLDGPLQPPKPKHDGINIIEGIYDFFTVKKPIGFCIMERYKDDLSLKIEHPKIYTFFLFFFLVLDLFHALIAALCILLILIFIVLSFARGLGILDWLTETLSLFN</sequence>
<evidence type="ECO:0000256" key="2">
    <source>
        <dbReference type="SAM" id="Phobius"/>
    </source>
</evidence>